<keyword evidence="3" id="KW-1185">Reference proteome</keyword>
<evidence type="ECO:0000313" key="2">
    <source>
        <dbReference type="EMBL" id="EDO25741.1"/>
    </source>
</evidence>
<dbReference type="PANTHER" id="PTHR10098:SF106">
    <property type="entry name" value="TETRATRICOPEPTIDE REPEAT PROTEIN 28-LIKE PROTEIN"/>
    <property type="match status" value="1"/>
</dbReference>
<evidence type="ECO:0008006" key="4">
    <source>
        <dbReference type="Google" id="ProtNLM"/>
    </source>
</evidence>
<dbReference type="HOGENOM" id="CLU_1181436_0_0_1"/>
<dbReference type="SUPFAM" id="SSF48452">
    <property type="entry name" value="TPR-like"/>
    <property type="match status" value="1"/>
</dbReference>
<dbReference type="InterPro" id="IPR019734">
    <property type="entry name" value="TPR_rpt"/>
</dbReference>
<dbReference type="SMART" id="SM00028">
    <property type="entry name" value="TPR"/>
    <property type="match status" value="3"/>
</dbReference>
<accession>A8DVL8</accession>
<dbReference type="InterPro" id="IPR011990">
    <property type="entry name" value="TPR-like_helical_dom_sf"/>
</dbReference>
<feature type="repeat" description="TPR" evidence="1">
    <location>
        <begin position="109"/>
        <end position="142"/>
    </location>
</feature>
<evidence type="ECO:0000256" key="1">
    <source>
        <dbReference type="PROSITE-ProRule" id="PRU00339"/>
    </source>
</evidence>
<dbReference type="Gene3D" id="1.25.40.10">
    <property type="entry name" value="Tetratricopeptide repeat domain"/>
    <property type="match status" value="1"/>
</dbReference>
<gene>
    <name evidence="2" type="ORF">NEMVEDRAFT_v1g225745</name>
</gene>
<dbReference type="Proteomes" id="UP000001593">
    <property type="component" value="Unassembled WGS sequence"/>
</dbReference>
<dbReference type="EMBL" id="DS478353">
    <property type="protein sequence ID" value="EDO25741.1"/>
    <property type="molecule type" value="Genomic_DNA"/>
</dbReference>
<dbReference type="PhylomeDB" id="A8DVL8"/>
<protein>
    <recommendedName>
        <fullName evidence="4">Tetratricopeptide repeat protein</fullName>
    </recommendedName>
</protein>
<dbReference type="OMA" id="MDVRISK"/>
<evidence type="ECO:0000313" key="3">
    <source>
        <dbReference type="Proteomes" id="UP000001593"/>
    </source>
</evidence>
<reference evidence="2 3" key="1">
    <citation type="journal article" date="2007" name="Science">
        <title>Sea anemone genome reveals ancestral eumetazoan gene repertoire and genomic organization.</title>
        <authorList>
            <person name="Putnam N.H."/>
            <person name="Srivastava M."/>
            <person name="Hellsten U."/>
            <person name="Dirks B."/>
            <person name="Chapman J."/>
            <person name="Salamov A."/>
            <person name="Terry A."/>
            <person name="Shapiro H."/>
            <person name="Lindquist E."/>
            <person name="Kapitonov V.V."/>
            <person name="Jurka J."/>
            <person name="Genikhovich G."/>
            <person name="Grigoriev I.V."/>
            <person name="Lucas S.M."/>
            <person name="Steele R.E."/>
            <person name="Finnerty J.R."/>
            <person name="Technau U."/>
            <person name="Martindale M.Q."/>
            <person name="Rokhsar D.S."/>
        </authorList>
    </citation>
    <scope>NUCLEOTIDE SEQUENCE [LARGE SCALE GENOMIC DNA]</scope>
    <source>
        <strain evidence="3">CH2 X CH6</strain>
    </source>
</reference>
<dbReference type="AlphaFoldDB" id="A8DVL8"/>
<organism evidence="2 3">
    <name type="scientific">Nematostella vectensis</name>
    <name type="common">Starlet sea anemone</name>
    <dbReference type="NCBI Taxonomy" id="45351"/>
    <lineage>
        <taxon>Eukaryota</taxon>
        <taxon>Metazoa</taxon>
        <taxon>Cnidaria</taxon>
        <taxon>Anthozoa</taxon>
        <taxon>Hexacorallia</taxon>
        <taxon>Actiniaria</taxon>
        <taxon>Edwardsiidae</taxon>
        <taxon>Nematostella</taxon>
    </lineage>
</organism>
<dbReference type="PANTHER" id="PTHR10098">
    <property type="entry name" value="RAPSYN-RELATED"/>
    <property type="match status" value="1"/>
</dbReference>
<dbReference type="PROSITE" id="PS50005">
    <property type="entry name" value="TPR"/>
    <property type="match status" value="2"/>
</dbReference>
<name>A8DVL8_NEMVE</name>
<sequence>MDNEGKPFTHWDVAELERVQRVRPNLPVIFWFLLIWGTKISPLTPSQQIQLLKVCYDIAFLLRDSKMMMRVYGTASKVYREMRLFDQALACYSTALKIAKAIGSIELQAACYYDMGSTYNKLHNYNKALDYYKQSLNAYMKTGEEREQAGVYKNIGAIYSSLGDDGQAILNYKNALCIYEKLGEERKQADVYGNIAGLVASSNVSPFFKFKVKMESGYSSKEDLLEFIASMDLQE</sequence>
<dbReference type="Pfam" id="PF13424">
    <property type="entry name" value="TPR_12"/>
    <property type="match status" value="1"/>
</dbReference>
<proteinExistence type="predicted"/>
<dbReference type="InParanoid" id="A8DVL8"/>
<dbReference type="STRING" id="45351.A8DVL8"/>
<feature type="repeat" description="TPR" evidence="1">
    <location>
        <begin position="149"/>
        <end position="182"/>
    </location>
</feature>
<keyword evidence="1" id="KW-0802">TPR repeat</keyword>